<dbReference type="HOGENOM" id="CLU_2791463_0_0_11"/>
<dbReference type="OrthoDB" id="3557038at2"/>
<organism evidence="1 2">
    <name type="scientific">Saccharomonospora xinjiangensis XJ-54</name>
    <dbReference type="NCBI Taxonomy" id="882086"/>
    <lineage>
        <taxon>Bacteria</taxon>
        <taxon>Bacillati</taxon>
        <taxon>Actinomycetota</taxon>
        <taxon>Actinomycetes</taxon>
        <taxon>Pseudonocardiales</taxon>
        <taxon>Pseudonocardiaceae</taxon>
        <taxon>Saccharomonospora</taxon>
    </lineage>
</organism>
<sequence>MYDSPVALLDPLADDRPTVTFWRITDDTQPVWPVLDLDVIKAGDTLRHTDPPTLDVLRPIEDGLRRLT</sequence>
<name>I0V369_9PSEU</name>
<dbReference type="Proteomes" id="UP000004691">
    <property type="component" value="Unassembled WGS sequence"/>
</dbReference>
<accession>I0V369</accession>
<dbReference type="RefSeq" id="WP_006238719.1">
    <property type="nucleotide sequence ID" value="NZ_JH636049.1"/>
</dbReference>
<gene>
    <name evidence="1" type="ORF">SacxiDRAFT_2343</name>
</gene>
<keyword evidence="2" id="KW-1185">Reference proteome</keyword>
<dbReference type="STRING" id="882086.SacxiDRAFT_2343"/>
<dbReference type="AlphaFoldDB" id="I0V369"/>
<protein>
    <submittedName>
        <fullName evidence="1">Uncharacterized protein</fullName>
    </submittedName>
</protein>
<evidence type="ECO:0000313" key="1">
    <source>
        <dbReference type="EMBL" id="EID54572.1"/>
    </source>
</evidence>
<dbReference type="EMBL" id="JH636049">
    <property type="protein sequence ID" value="EID54572.1"/>
    <property type="molecule type" value="Genomic_DNA"/>
</dbReference>
<evidence type="ECO:0000313" key="2">
    <source>
        <dbReference type="Proteomes" id="UP000004691"/>
    </source>
</evidence>
<proteinExistence type="predicted"/>
<reference evidence="1 2" key="1">
    <citation type="submission" date="2012-01" db="EMBL/GenBank/DDBJ databases">
        <title>Improved High-Quality Draft sequence of Saccharomonospora xinjiangensis XJ-54.</title>
        <authorList>
            <consortium name="US DOE Joint Genome Institute"/>
            <person name="Lucas S."/>
            <person name="Han J."/>
            <person name="Lapidus A."/>
            <person name="Cheng J.-F."/>
            <person name="Goodwin L."/>
            <person name="Pitluck S."/>
            <person name="Peters L."/>
            <person name="Mikhailova N."/>
            <person name="Teshima H."/>
            <person name="Detter J.C."/>
            <person name="Han C."/>
            <person name="Tapia R."/>
            <person name="Land M."/>
            <person name="Hauser L."/>
            <person name="Kyrpides N."/>
            <person name="Ivanova N."/>
            <person name="Pagani I."/>
            <person name="Brambilla E.-M."/>
            <person name="Klenk H.-P."/>
            <person name="Woyke T."/>
        </authorList>
    </citation>
    <scope>NUCLEOTIDE SEQUENCE [LARGE SCALE GENOMIC DNA]</scope>
    <source>
        <strain evidence="1 2">XJ-54</strain>
    </source>
</reference>